<organism evidence="2 3">
    <name type="scientific">Paenibacillus provencensis</name>
    <dbReference type="NCBI Taxonomy" id="441151"/>
    <lineage>
        <taxon>Bacteria</taxon>
        <taxon>Bacillati</taxon>
        <taxon>Bacillota</taxon>
        <taxon>Bacilli</taxon>
        <taxon>Bacillales</taxon>
        <taxon>Paenibacillaceae</taxon>
        <taxon>Paenibacillus</taxon>
    </lineage>
</organism>
<keyword evidence="2" id="KW-0808">Transferase</keyword>
<feature type="domain" description="THIF-type NAD/FAD binding fold" evidence="1">
    <location>
        <begin position="15"/>
        <end position="163"/>
    </location>
</feature>
<dbReference type="InterPro" id="IPR000594">
    <property type="entry name" value="ThiF_NAD_FAD-bd"/>
</dbReference>
<dbReference type="Proteomes" id="UP001597169">
    <property type="component" value="Unassembled WGS sequence"/>
</dbReference>
<reference evidence="3" key="1">
    <citation type="journal article" date="2019" name="Int. J. Syst. Evol. Microbiol.">
        <title>The Global Catalogue of Microorganisms (GCM) 10K type strain sequencing project: providing services to taxonomists for standard genome sequencing and annotation.</title>
        <authorList>
            <consortium name="The Broad Institute Genomics Platform"/>
            <consortium name="The Broad Institute Genome Sequencing Center for Infectious Disease"/>
            <person name="Wu L."/>
            <person name="Ma J."/>
        </authorList>
    </citation>
    <scope>NUCLEOTIDE SEQUENCE [LARGE SCALE GENOMIC DNA]</scope>
    <source>
        <strain evidence="3">CCUG 53519</strain>
    </source>
</reference>
<evidence type="ECO:0000313" key="2">
    <source>
        <dbReference type="EMBL" id="MFD1131284.1"/>
    </source>
</evidence>
<evidence type="ECO:0000259" key="1">
    <source>
        <dbReference type="Pfam" id="PF00899"/>
    </source>
</evidence>
<dbReference type="SUPFAM" id="SSF69572">
    <property type="entry name" value="Activating enzymes of the ubiquitin-like proteins"/>
    <property type="match status" value="1"/>
</dbReference>
<dbReference type="InterPro" id="IPR035985">
    <property type="entry name" value="Ubiquitin-activating_enz"/>
</dbReference>
<name>A0ABW3PYD2_9BACL</name>
<dbReference type="RefSeq" id="WP_090727608.1">
    <property type="nucleotide sequence ID" value="NZ_JBHTKX010000008.1"/>
</dbReference>
<evidence type="ECO:0000313" key="3">
    <source>
        <dbReference type="Proteomes" id="UP001597169"/>
    </source>
</evidence>
<gene>
    <name evidence="2" type="ORF">ACFQ3J_24495</name>
</gene>
<dbReference type="Pfam" id="PF00899">
    <property type="entry name" value="ThiF"/>
    <property type="match status" value="1"/>
</dbReference>
<keyword evidence="2" id="KW-0548">Nucleotidyltransferase</keyword>
<dbReference type="GO" id="GO:0016779">
    <property type="term" value="F:nucleotidyltransferase activity"/>
    <property type="evidence" value="ECO:0007669"/>
    <property type="project" value="UniProtKB-KW"/>
</dbReference>
<dbReference type="EMBL" id="JBHTKX010000008">
    <property type="protein sequence ID" value="MFD1131284.1"/>
    <property type="molecule type" value="Genomic_DNA"/>
</dbReference>
<dbReference type="Gene3D" id="3.40.50.720">
    <property type="entry name" value="NAD(P)-binding Rossmann-like Domain"/>
    <property type="match status" value="1"/>
</dbReference>
<protein>
    <submittedName>
        <fullName evidence="2">ThiF family adenylyltransferase</fullName>
    </submittedName>
</protein>
<sequence length="288" mass="32535">MNAINVKEKNHVLFQICVVGAGGNGSHFVRTLLQTISGYLAANERPPISFDITLIDADRVEQKNFQRQLFDQDDLDEYKVVSLVERYADYYGLEVKAVTEFVTSLEMLANLFGSGDLNIGPNVQVVPILVGLVDNNKTRQLFDEFFHSDLIEDLIWIDAGIEGIMLFDDPSPAELQMIEFSGFGGQVVCGYKFRGETILEPVTRVYPNILGDEKTEFPGQSCGDTILNNPQRLQTNQMAAQLTMTLLNNLMDKQNIYFHKINFNAQFAQSKSTFIQKDIVEKFEALRK</sequence>
<accession>A0ABW3PYD2</accession>
<comment type="caution">
    <text evidence="2">The sequence shown here is derived from an EMBL/GenBank/DDBJ whole genome shotgun (WGS) entry which is preliminary data.</text>
</comment>
<keyword evidence="3" id="KW-1185">Reference proteome</keyword>
<proteinExistence type="predicted"/>